<sequence>MDNEENVESDLLDVARFDLDALAAIPGTVLAASLRRALDERLEPPDYFAAFQNRL</sequence>
<dbReference type="Proteomes" id="UP000239494">
    <property type="component" value="Unassembled WGS sequence"/>
</dbReference>
<keyword evidence="2" id="KW-1185">Reference proteome</keyword>
<gene>
    <name evidence="1" type="ORF">CLV43_10947</name>
</gene>
<dbReference type="NCBIfam" id="TIGR04268">
    <property type="entry name" value="FxSxx-COOH"/>
    <property type="match status" value="1"/>
</dbReference>
<dbReference type="AlphaFoldDB" id="A0A2T0SWN1"/>
<dbReference type="EMBL" id="PVTF01000009">
    <property type="protein sequence ID" value="PRY37827.1"/>
    <property type="molecule type" value="Genomic_DNA"/>
</dbReference>
<reference evidence="1 2" key="1">
    <citation type="submission" date="2018-03" db="EMBL/GenBank/DDBJ databases">
        <title>Genomic Encyclopedia of Archaeal and Bacterial Type Strains, Phase II (KMG-II): from individual species to whole genera.</title>
        <authorList>
            <person name="Goeker M."/>
        </authorList>
    </citation>
    <scope>NUCLEOTIDE SEQUENCE [LARGE SCALE GENOMIC DNA]</scope>
    <source>
        <strain evidence="1 2">DSM 44720</strain>
    </source>
</reference>
<accession>A0A2T0SWN1</accession>
<organism evidence="1 2">
    <name type="scientific">Umezawaea tangerina</name>
    <dbReference type="NCBI Taxonomy" id="84725"/>
    <lineage>
        <taxon>Bacteria</taxon>
        <taxon>Bacillati</taxon>
        <taxon>Actinomycetota</taxon>
        <taxon>Actinomycetes</taxon>
        <taxon>Pseudonocardiales</taxon>
        <taxon>Pseudonocardiaceae</taxon>
        <taxon>Umezawaea</taxon>
    </lineage>
</organism>
<dbReference type="RefSeq" id="WP_106190737.1">
    <property type="nucleotide sequence ID" value="NZ_PVTF01000009.1"/>
</dbReference>
<evidence type="ECO:0000313" key="1">
    <source>
        <dbReference type="EMBL" id="PRY37827.1"/>
    </source>
</evidence>
<comment type="caution">
    <text evidence="1">The sequence shown here is derived from an EMBL/GenBank/DDBJ whole genome shotgun (WGS) entry which is preliminary data.</text>
</comment>
<protein>
    <submittedName>
        <fullName evidence="1">FXSXX-COOH protein</fullName>
    </submittedName>
</protein>
<proteinExistence type="predicted"/>
<dbReference type="InterPro" id="IPR026334">
    <property type="entry name" value="FxSxx-COOH"/>
</dbReference>
<evidence type="ECO:0000313" key="2">
    <source>
        <dbReference type="Proteomes" id="UP000239494"/>
    </source>
</evidence>
<name>A0A2T0SWN1_9PSEU</name>